<dbReference type="EMBL" id="MT141617">
    <property type="protein sequence ID" value="QJA68441.1"/>
    <property type="molecule type" value="Genomic_DNA"/>
</dbReference>
<dbReference type="AlphaFoldDB" id="A0A6M3JHD7"/>
<organism evidence="1">
    <name type="scientific">viral metagenome</name>
    <dbReference type="NCBI Taxonomy" id="1070528"/>
    <lineage>
        <taxon>unclassified sequences</taxon>
        <taxon>metagenomes</taxon>
        <taxon>organismal metagenomes</taxon>
    </lineage>
</organism>
<proteinExistence type="predicted"/>
<sequence length="89" mass="10448">MELTELDSLSSSEIDQKICDLEQKLKVSIIAHEKLEQQRLGMQKQILEIQLAKKTLEAELSQDRTNIKAMEINLRILKSKFWTVKHENR</sequence>
<name>A0A6M3JHD7_9ZZZZ</name>
<gene>
    <name evidence="1" type="ORF">MM415A06738_0009</name>
</gene>
<reference evidence="1" key="1">
    <citation type="submission" date="2020-03" db="EMBL/GenBank/DDBJ databases">
        <title>The deep terrestrial virosphere.</title>
        <authorList>
            <person name="Holmfeldt K."/>
            <person name="Nilsson E."/>
            <person name="Simone D."/>
            <person name="Lopez-Fernandez M."/>
            <person name="Wu X."/>
            <person name="de Brujin I."/>
            <person name="Lundin D."/>
            <person name="Andersson A."/>
            <person name="Bertilsson S."/>
            <person name="Dopson M."/>
        </authorList>
    </citation>
    <scope>NUCLEOTIDE SEQUENCE</scope>
    <source>
        <strain evidence="1">MM415A06738</strain>
    </source>
</reference>
<accession>A0A6M3JHD7</accession>
<evidence type="ECO:0000313" key="1">
    <source>
        <dbReference type="EMBL" id="QJA68441.1"/>
    </source>
</evidence>
<protein>
    <submittedName>
        <fullName evidence="1">Uncharacterized protein</fullName>
    </submittedName>
</protein>